<dbReference type="GO" id="GO:0061631">
    <property type="term" value="F:ubiquitin conjugating enzyme activity"/>
    <property type="evidence" value="ECO:0007669"/>
    <property type="project" value="UniProtKB-EC"/>
</dbReference>
<name>A0A3G4ZNC9_9VIRU</name>
<dbReference type="GO" id="GO:0016567">
    <property type="term" value="P:protein ubiquitination"/>
    <property type="evidence" value="ECO:0007669"/>
    <property type="project" value="UniProtKB-UniPathway"/>
</dbReference>
<evidence type="ECO:0000256" key="3">
    <source>
        <dbReference type="ARBA" id="ARBA00022679"/>
    </source>
</evidence>
<feature type="domain" description="UBC core" evidence="6">
    <location>
        <begin position="602"/>
        <end position="763"/>
    </location>
</feature>
<dbReference type="EMBL" id="MK071983">
    <property type="protein sequence ID" value="AYV76372.1"/>
    <property type="molecule type" value="Genomic_DNA"/>
</dbReference>
<proteinExistence type="predicted"/>
<dbReference type="Gene3D" id="3.10.110.10">
    <property type="entry name" value="Ubiquitin Conjugating Enzyme"/>
    <property type="match status" value="2"/>
</dbReference>
<evidence type="ECO:0000256" key="4">
    <source>
        <dbReference type="ARBA" id="ARBA00022786"/>
    </source>
</evidence>
<comment type="pathway">
    <text evidence="1">Protein modification; protein ubiquitination.</text>
</comment>
<dbReference type="PROSITE" id="PS50127">
    <property type="entry name" value="UBC_2"/>
    <property type="match status" value="1"/>
</dbReference>
<evidence type="ECO:0000256" key="5">
    <source>
        <dbReference type="SAM" id="MobiDB-lite"/>
    </source>
</evidence>
<keyword evidence="3" id="KW-0808">Transferase</keyword>
<sequence length="823" mass="94874">MDAEYNSSTNVTISFADEVERWNREKNIVQVKENTGNYIVLQFNMNSSPKSFKILYPSVKNDPYIVEYVDTRNTRLPWIDDVNMYCINKSPTPSKLLTVLYKQIDKTKDQEIKEIKITKLNGYVETNTDFGFDMEKYKKGKEIDSYISISKSQITTGVNNNSPKEKSMFHQAVVGKIVATEFMELWEGSRTGGTKNKYNIDLVDKNIFHWRIKYTDFEDAQLKAALKMLESKYGYNYIEVDIHIHDSLYPNYPPTVKVMRPRLMNSLMHRISNTKMIQLDYWTPSRSMSYVITKLYQLLNKHAKICVDIELNDTSKHSGGAFLKIETFLLDLASLVDTGDQPDIDDEKYESFKIKSKEEAKKQTNPKHDIHGSGQKPKQGVVWSSGTGYGTGESGTWDAKAYMKSVEERDNRVKNVLNKIITEVQDVNDNNSSVIYNAIQNSILISYIKSQLRGTTLLEISKHKSLFDMIFMLIGNLANENAIHLFDKDTNTTSVSLFSIMTELNNMCKTAIKYDKSEDPIIGTIMNLYSMIEPCYEAYRLVQEKNEEKKQIEEKKQLSEGEAYVKKMCELRDKDTDYKLIGTNYQYQNDFNASKDHKYPSSVYKRLRDELISLGSLPIDSSAIIIARPDKDYITAIRTLITGPEKTPYECGIFIFDTFINTNFPTKPPNVWYLNHGGVRFNPNLYDNGKVCLSILGTWRSGEDWNPITSTLLQIYVSIQSQILVENPYFNEPGHERYNNEAGMKTSEAYDQDIRLYTMKHAMLGLIRNPEAYPQFSDVIRAHFSLKKQKVLSVCENWVNTATKQKNDYITTYNAIKTEIEKL</sequence>
<evidence type="ECO:0000313" key="7">
    <source>
        <dbReference type="EMBL" id="AYV76372.1"/>
    </source>
</evidence>
<dbReference type="InterPro" id="IPR000608">
    <property type="entry name" value="UBC"/>
</dbReference>
<evidence type="ECO:0000256" key="1">
    <source>
        <dbReference type="ARBA" id="ARBA00004906"/>
    </source>
</evidence>
<dbReference type="SUPFAM" id="SSF54495">
    <property type="entry name" value="UBC-like"/>
    <property type="match status" value="2"/>
</dbReference>
<dbReference type="Pfam" id="PF00179">
    <property type="entry name" value="UQ_con"/>
    <property type="match status" value="1"/>
</dbReference>
<dbReference type="EC" id="2.3.2.23" evidence="2"/>
<evidence type="ECO:0000259" key="6">
    <source>
        <dbReference type="PROSITE" id="PS50127"/>
    </source>
</evidence>
<organism evidence="7">
    <name type="scientific">Terrestrivirus sp</name>
    <dbReference type="NCBI Taxonomy" id="2487775"/>
    <lineage>
        <taxon>Viruses</taxon>
        <taxon>Varidnaviria</taxon>
        <taxon>Bamfordvirae</taxon>
        <taxon>Nucleocytoviricota</taxon>
        <taxon>Megaviricetes</taxon>
        <taxon>Imitervirales</taxon>
        <taxon>Mimiviridae</taxon>
        <taxon>Klosneuvirinae</taxon>
    </lineage>
</organism>
<evidence type="ECO:0000256" key="2">
    <source>
        <dbReference type="ARBA" id="ARBA00012486"/>
    </source>
</evidence>
<dbReference type="UniPathway" id="UPA00143"/>
<accession>A0A3G4ZNC9</accession>
<protein>
    <recommendedName>
        <fullName evidence="2">E2 ubiquitin-conjugating enzyme</fullName>
        <ecNumber evidence="2">2.3.2.23</ecNumber>
    </recommendedName>
</protein>
<feature type="region of interest" description="Disordered" evidence="5">
    <location>
        <begin position="356"/>
        <end position="387"/>
    </location>
</feature>
<gene>
    <name evidence="7" type="ORF">Terrestrivirus5_194</name>
</gene>
<reference evidence="7" key="1">
    <citation type="submission" date="2018-10" db="EMBL/GenBank/DDBJ databases">
        <title>Hidden diversity of soil giant viruses.</title>
        <authorList>
            <person name="Schulz F."/>
            <person name="Alteio L."/>
            <person name="Goudeau D."/>
            <person name="Ryan E.M."/>
            <person name="Malmstrom R.R."/>
            <person name="Blanchard J."/>
            <person name="Woyke T."/>
        </authorList>
    </citation>
    <scope>NUCLEOTIDE SEQUENCE</scope>
    <source>
        <strain evidence="7">TEV1</strain>
    </source>
</reference>
<keyword evidence="4" id="KW-0833">Ubl conjugation pathway</keyword>
<dbReference type="CDD" id="cd23802">
    <property type="entry name" value="UBCc_UBE2Q"/>
    <property type="match status" value="1"/>
</dbReference>
<feature type="compositionally biased region" description="Basic and acidic residues" evidence="5">
    <location>
        <begin position="356"/>
        <end position="371"/>
    </location>
</feature>
<dbReference type="InterPro" id="IPR016135">
    <property type="entry name" value="UBQ-conjugating_enzyme/RWD"/>
</dbReference>
<dbReference type="SMART" id="SM00212">
    <property type="entry name" value="UBCc"/>
    <property type="match status" value="1"/>
</dbReference>
<dbReference type="PANTHER" id="PTHR46116">
    <property type="entry name" value="(E3-INDEPENDENT) E2 UBIQUITIN-CONJUGATING ENZYME"/>
    <property type="match status" value="1"/>
</dbReference>